<reference evidence="1" key="1">
    <citation type="journal article" date="2019" name="bioRxiv">
        <title>The Genome of the Zebra Mussel, Dreissena polymorpha: A Resource for Invasive Species Research.</title>
        <authorList>
            <person name="McCartney M.A."/>
            <person name="Auch B."/>
            <person name="Kono T."/>
            <person name="Mallez S."/>
            <person name="Zhang Y."/>
            <person name="Obille A."/>
            <person name="Becker A."/>
            <person name="Abrahante J.E."/>
            <person name="Garbe J."/>
            <person name="Badalamenti J.P."/>
            <person name="Herman A."/>
            <person name="Mangelson H."/>
            <person name="Liachko I."/>
            <person name="Sullivan S."/>
            <person name="Sone E.D."/>
            <person name="Koren S."/>
            <person name="Silverstein K.A.T."/>
            <person name="Beckman K.B."/>
            <person name="Gohl D.M."/>
        </authorList>
    </citation>
    <scope>NUCLEOTIDE SEQUENCE</scope>
    <source>
        <strain evidence="1">Duluth1</strain>
        <tissue evidence="1">Whole animal</tissue>
    </source>
</reference>
<protein>
    <submittedName>
        <fullName evidence="1">Uncharacterized protein</fullName>
    </submittedName>
</protein>
<gene>
    <name evidence="1" type="ORF">DPMN_050126</name>
</gene>
<dbReference type="EMBL" id="JAIWYP010000012">
    <property type="protein sequence ID" value="KAH3724310.1"/>
    <property type="molecule type" value="Genomic_DNA"/>
</dbReference>
<accession>A0A9D4CH79</accession>
<comment type="caution">
    <text evidence="1">The sequence shown here is derived from an EMBL/GenBank/DDBJ whole genome shotgun (WGS) entry which is preliminary data.</text>
</comment>
<evidence type="ECO:0000313" key="1">
    <source>
        <dbReference type="EMBL" id="KAH3724310.1"/>
    </source>
</evidence>
<organism evidence="1 2">
    <name type="scientific">Dreissena polymorpha</name>
    <name type="common">Zebra mussel</name>
    <name type="synonym">Mytilus polymorpha</name>
    <dbReference type="NCBI Taxonomy" id="45954"/>
    <lineage>
        <taxon>Eukaryota</taxon>
        <taxon>Metazoa</taxon>
        <taxon>Spiralia</taxon>
        <taxon>Lophotrochozoa</taxon>
        <taxon>Mollusca</taxon>
        <taxon>Bivalvia</taxon>
        <taxon>Autobranchia</taxon>
        <taxon>Heteroconchia</taxon>
        <taxon>Euheterodonta</taxon>
        <taxon>Imparidentia</taxon>
        <taxon>Neoheterodontei</taxon>
        <taxon>Myida</taxon>
        <taxon>Dreissenoidea</taxon>
        <taxon>Dreissenidae</taxon>
        <taxon>Dreissena</taxon>
    </lineage>
</organism>
<reference evidence="1" key="2">
    <citation type="submission" date="2020-11" db="EMBL/GenBank/DDBJ databases">
        <authorList>
            <person name="McCartney M.A."/>
            <person name="Auch B."/>
            <person name="Kono T."/>
            <person name="Mallez S."/>
            <person name="Becker A."/>
            <person name="Gohl D.M."/>
            <person name="Silverstein K.A.T."/>
            <person name="Koren S."/>
            <person name="Bechman K.B."/>
            <person name="Herman A."/>
            <person name="Abrahante J.E."/>
            <person name="Garbe J."/>
        </authorList>
    </citation>
    <scope>NUCLEOTIDE SEQUENCE</scope>
    <source>
        <strain evidence="1">Duluth1</strain>
        <tissue evidence="1">Whole animal</tissue>
    </source>
</reference>
<name>A0A9D4CH79_DREPO</name>
<sequence length="67" mass="7709">MQNVLISTSKTSRINAVGTERNLVDTKRKWIEVKSLTKNKSQDIVKQVVLLVEGPPPSNYMFVMKRY</sequence>
<dbReference type="AlphaFoldDB" id="A0A9D4CH79"/>
<proteinExistence type="predicted"/>
<keyword evidence="2" id="KW-1185">Reference proteome</keyword>
<evidence type="ECO:0000313" key="2">
    <source>
        <dbReference type="Proteomes" id="UP000828390"/>
    </source>
</evidence>
<dbReference type="Proteomes" id="UP000828390">
    <property type="component" value="Unassembled WGS sequence"/>
</dbReference>